<feature type="region of interest" description="Disordered" evidence="5">
    <location>
        <begin position="402"/>
        <end position="495"/>
    </location>
</feature>
<protein>
    <submittedName>
        <fullName evidence="8">P-type conjugative transfer protein TrbL</fullName>
    </submittedName>
</protein>
<sequence>MNPLFRNPRFYLMIWCLLALLMPESAFAAVPQQNVLDGVIERFRTTSATWESKLTGHATTLFWLLNVISLAWGMILQALQKADLPDVFGEVFRHIMFTGFHYWLLINGAGFSGLIIASLRQAAGEAVGGSFQIGPSDVINIGLNIAGKALSNFSMLSPIDSLGYIIISAIILICLAIIAANLMIMLCSAWVMTYAGILFLGFGGSKWTSDMAINYYKTVLGIGASLFTMTLLLGIGQSVMNDFAQAMSADAPMMEMLVCMVMAVVLMLLIDKLPAMMSGIVTGAVGGGFQGYGAGAGMAAAGLAVGAIAGLAAGALAAGSEVAGGIEAMKEAAALADVQAGGDSGSGDMNTDIDTGGTSGSGGGSIGAPGGGGGGGGGGGDSGSGGGGGWMGAAKNLASAAGSQMRESLKDKVDSAISNTTGGKLAQRMADQKNQILDQRAEAAEAASAGEGGSSGGAGAGNGPDASTAFEEDALDEGDVPGLSDEIKNFVNGKS</sequence>
<feature type="compositionally biased region" description="Gly residues" evidence="5">
    <location>
        <begin position="450"/>
        <end position="462"/>
    </location>
</feature>
<organism evidence="8 9">
    <name type="scientific">Pseudomonas cremoris</name>
    <dbReference type="NCBI Taxonomy" id="2724178"/>
    <lineage>
        <taxon>Bacteria</taxon>
        <taxon>Pseudomonadati</taxon>
        <taxon>Pseudomonadota</taxon>
        <taxon>Gammaproteobacteria</taxon>
        <taxon>Pseudomonadales</taxon>
        <taxon>Pseudomonadaceae</taxon>
        <taxon>Pseudomonas</taxon>
    </lineage>
</organism>
<feature type="chain" id="PRO_5046735843" evidence="7">
    <location>
        <begin position="29"/>
        <end position="495"/>
    </location>
</feature>
<accession>A0ABR6THY4</accession>
<feature type="transmembrane region" description="Helical" evidence="6">
    <location>
        <begin position="100"/>
        <end position="119"/>
    </location>
</feature>
<evidence type="ECO:0000256" key="6">
    <source>
        <dbReference type="SAM" id="Phobius"/>
    </source>
</evidence>
<feature type="transmembrane region" description="Helical" evidence="6">
    <location>
        <begin position="251"/>
        <end position="270"/>
    </location>
</feature>
<dbReference type="Proteomes" id="UP000534677">
    <property type="component" value="Unassembled WGS sequence"/>
</dbReference>
<reference evidence="8 9" key="1">
    <citation type="submission" date="2020-04" db="EMBL/GenBank/DDBJ databases">
        <title>Pseudomonas crami sp. nov., a novel proteolytic bacterial species isolated from cream.</title>
        <authorList>
            <person name="Hofmann K."/>
            <person name="Woller A."/>
            <person name="Huptas C."/>
            <person name="Wenning M."/>
            <person name="Scherer S."/>
            <person name="Doll E.V."/>
        </authorList>
    </citation>
    <scope>NUCLEOTIDE SEQUENCE [LARGE SCALE GENOMIC DNA]</scope>
    <source>
        <strain evidence="8 9">WS 5096</strain>
    </source>
</reference>
<evidence type="ECO:0000256" key="5">
    <source>
        <dbReference type="SAM" id="MobiDB-lite"/>
    </source>
</evidence>
<keyword evidence="9" id="KW-1185">Reference proteome</keyword>
<gene>
    <name evidence="8" type="primary">trbL</name>
    <name evidence="8" type="ORF">HF209_30800</name>
</gene>
<feature type="signal peptide" evidence="7">
    <location>
        <begin position="1"/>
        <end position="28"/>
    </location>
</feature>
<keyword evidence="4 6" id="KW-0472">Membrane</keyword>
<evidence type="ECO:0000313" key="8">
    <source>
        <dbReference type="EMBL" id="MBC2385346.1"/>
    </source>
</evidence>
<comment type="subcellular location">
    <subcellularLocation>
        <location evidence="1">Membrane</location>
        <topology evidence="1">Multi-pass membrane protein</topology>
    </subcellularLocation>
</comment>
<evidence type="ECO:0000313" key="9">
    <source>
        <dbReference type="Proteomes" id="UP000534677"/>
    </source>
</evidence>
<dbReference type="InterPro" id="IPR014150">
    <property type="entry name" value="Conjugal_tfr_TrbL"/>
</dbReference>
<keyword evidence="7" id="KW-0732">Signal</keyword>
<dbReference type="InterPro" id="IPR007688">
    <property type="entry name" value="Conjugal_tfr_TrbL/VirB6"/>
</dbReference>
<evidence type="ECO:0000256" key="4">
    <source>
        <dbReference type="ARBA" id="ARBA00023136"/>
    </source>
</evidence>
<name>A0ABR6THY4_9PSED</name>
<proteinExistence type="predicted"/>
<feature type="transmembrane region" description="Helical" evidence="6">
    <location>
        <begin position="219"/>
        <end position="239"/>
    </location>
</feature>
<dbReference type="EMBL" id="JAAXCZ010000026">
    <property type="protein sequence ID" value="MBC2385346.1"/>
    <property type="molecule type" value="Genomic_DNA"/>
</dbReference>
<dbReference type="Pfam" id="PF04610">
    <property type="entry name" value="TrbL"/>
    <property type="match status" value="1"/>
</dbReference>
<evidence type="ECO:0000256" key="1">
    <source>
        <dbReference type="ARBA" id="ARBA00004141"/>
    </source>
</evidence>
<feature type="transmembrane region" description="Helical" evidence="6">
    <location>
        <begin position="189"/>
        <end position="207"/>
    </location>
</feature>
<keyword evidence="3 6" id="KW-1133">Transmembrane helix</keyword>
<dbReference type="RefSeq" id="WP_185710796.1">
    <property type="nucleotide sequence ID" value="NZ_JAAXCZ010000026.1"/>
</dbReference>
<feature type="compositionally biased region" description="Acidic residues" evidence="5">
    <location>
        <begin position="470"/>
        <end position="479"/>
    </location>
</feature>
<keyword evidence="2 6" id="KW-0812">Transmembrane</keyword>
<evidence type="ECO:0000256" key="3">
    <source>
        <dbReference type="ARBA" id="ARBA00022989"/>
    </source>
</evidence>
<dbReference type="NCBIfam" id="TIGR02783">
    <property type="entry name" value="TrbL_P"/>
    <property type="match status" value="1"/>
</dbReference>
<evidence type="ECO:0000256" key="7">
    <source>
        <dbReference type="SAM" id="SignalP"/>
    </source>
</evidence>
<feature type="transmembrane region" description="Helical" evidence="6">
    <location>
        <begin position="162"/>
        <end position="183"/>
    </location>
</feature>
<feature type="compositionally biased region" description="Gly residues" evidence="5">
    <location>
        <begin position="357"/>
        <end position="390"/>
    </location>
</feature>
<feature type="transmembrane region" description="Helical" evidence="6">
    <location>
        <begin position="60"/>
        <end position="79"/>
    </location>
</feature>
<feature type="region of interest" description="Disordered" evidence="5">
    <location>
        <begin position="340"/>
        <end position="390"/>
    </location>
</feature>
<evidence type="ECO:0000256" key="2">
    <source>
        <dbReference type="ARBA" id="ARBA00022692"/>
    </source>
</evidence>
<comment type="caution">
    <text evidence="8">The sequence shown here is derived from an EMBL/GenBank/DDBJ whole genome shotgun (WGS) entry which is preliminary data.</text>
</comment>